<evidence type="ECO:0000313" key="7">
    <source>
        <dbReference type="Proteomes" id="UP001305647"/>
    </source>
</evidence>
<organism evidence="6 7">
    <name type="scientific">Parathielavia hyrcaniae</name>
    <dbReference type="NCBI Taxonomy" id="113614"/>
    <lineage>
        <taxon>Eukaryota</taxon>
        <taxon>Fungi</taxon>
        <taxon>Dikarya</taxon>
        <taxon>Ascomycota</taxon>
        <taxon>Pezizomycotina</taxon>
        <taxon>Sordariomycetes</taxon>
        <taxon>Sordariomycetidae</taxon>
        <taxon>Sordariales</taxon>
        <taxon>Chaetomiaceae</taxon>
        <taxon>Parathielavia</taxon>
    </lineage>
</organism>
<keyword evidence="2 4" id="KW-1133">Transmembrane helix</keyword>
<accession>A0AAN6PSV0</accession>
<keyword evidence="7" id="KW-1185">Reference proteome</keyword>
<evidence type="ECO:0000256" key="1">
    <source>
        <dbReference type="ARBA" id="ARBA00022692"/>
    </source>
</evidence>
<protein>
    <recommendedName>
        <fullName evidence="4">Copper transport protein</fullName>
    </recommendedName>
</protein>
<comment type="subcellular location">
    <subcellularLocation>
        <location evidence="4">Membrane</location>
        <topology evidence="4">Multi-pass membrane protein</topology>
    </subcellularLocation>
</comment>
<dbReference type="PANTHER" id="PTHR12483:SF120">
    <property type="entry name" value="HIGH-AFFINITY COPPER TRANSPORTER CTRA2"/>
    <property type="match status" value="1"/>
</dbReference>
<feature type="transmembrane region" description="Helical" evidence="4">
    <location>
        <begin position="62"/>
        <end position="84"/>
    </location>
</feature>
<dbReference type="EMBL" id="MU863684">
    <property type="protein sequence ID" value="KAK4097128.1"/>
    <property type="molecule type" value="Genomic_DNA"/>
</dbReference>
<evidence type="ECO:0000256" key="4">
    <source>
        <dbReference type="RuleBase" id="RU367022"/>
    </source>
</evidence>
<sequence length="216" mass="23134">MAPPSTPTATTATTAMAMPSAHAMNGGGGGDRLMGMSAMSMTFFHSADTPLFWDWWTPSGPAQYAATCAFLVALAAVTRILFAVRPVLLYYARVSATGESCSGQHEPFHHQRAGERLLPGDDKAATEAEDGGGGRHNSVGRDARRWWWSGASLGSRLSRACCEVVLVCLGYFLMLAVMTMNAGYFISVLSGVFLGMFLLGNWADGAVADDDRWHQC</sequence>
<feature type="compositionally biased region" description="Low complexity" evidence="5">
    <location>
        <begin position="7"/>
        <end position="21"/>
    </location>
</feature>
<evidence type="ECO:0000313" key="6">
    <source>
        <dbReference type="EMBL" id="KAK4097128.1"/>
    </source>
</evidence>
<reference evidence="6" key="2">
    <citation type="submission" date="2023-05" db="EMBL/GenBank/DDBJ databases">
        <authorList>
            <consortium name="Lawrence Berkeley National Laboratory"/>
            <person name="Steindorff A."/>
            <person name="Hensen N."/>
            <person name="Bonometti L."/>
            <person name="Westerberg I."/>
            <person name="Brannstrom I.O."/>
            <person name="Guillou S."/>
            <person name="Cros-Aarteil S."/>
            <person name="Calhoun S."/>
            <person name="Haridas S."/>
            <person name="Kuo A."/>
            <person name="Mondo S."/>
            <person name="Pangilinan J."/>
            <person name="Riley R."/>
            <person name="Labutti K."/>
            <person name="Andreopoulos B."/>
            <person name="Lipzen A."/>
            <person name="Chen C."/>
            <person name="Yanf M."/>
            <person name="Daum C."/>
            <person name="Ng V."/>
            <person name="Clum A."/>
            <person name="Ohm R."/>
            <person name="Martin F."/>
            <person name="Silar P."/>
            <person name="Natvig D."/>
            <person name="Lalanne C."/>
            <person name="Gautier V."/>
            <person name="Ament-Velasquez S.L."/>
            <person name="Kruys A."/>
            <person name="Hutchinson M.I."/>
            <person name="Powell A.J."/>
            <person name="Barry K."/>
            <person name="Miller A.N."/>
            <person name="Grigoriev I.V."/>
            <person name="Debuchy R."/>
            <person name="Gladieux P."/>
            <person name="Thoren M.H."/>
            <person name="Johannesson H."/>
        </authorList>
    </citation>
    <scope>NUCLEOTIDE SEQUENCE</scope>
    <source>
        <strain evidence="6">CBS 757.83</strain>
    </source>
</reference>
<keyword evidence="4" id="KW-0187">Copper transport</keyword>
<proteinExistence type="inferred from homology"/>
<feature type="transmembrane region" description="Helical" evidence="4">
    <location>
        <begin position="160"/>
        <end position="178"/>
    </location>
</feature>
<feature type="region of interest" description="Disordered" evidence="5">
    <location>
        <begin position="1"/>
        <end position="21"/>
    </location>
</feature>
<evidence type="ECO:0000256" key="5">
    <source>
        <dbReference type="SAM" id="MobiDB-lite"/>
    </source>
</evidence>
<dbReference type="Proteomes" id="UP001305647">
    <property type="component" value="Unassembled WGS sequence"/>
</dbReference>
<keyword evidence="4" id="KW-0186">Copper</keyword>
<keyword evidence="4" id="KW-0813">Transport</keyword>
<dbReference type="Pfam" id="PF04145">
    <property type="entry name" value="Ctr"/>
    <property type="match status" value="1"/>
</dbReference>
<dbReference type="GO" id="GO:0005886">
    <property type="term" value="C:plasma membrane"/>
    <property type="evidence" value="ECO:0007669"/>
    <property type="project" value="TreeGrafter"/>
</dbReference>
<keyword evidence="1 4" id="KW-0812">Transmembrane</keyword>
<keyword evidence="3 4" id="KW-0472">Membrane</keyword>
<gene>
    <name evidence="6" type="ORF">N658DRAFT_434686</name>
</gene>
<reference evidence="6" key="1">
    <citation type="journal article" date="2023" name="Mol. Phylogenet. Evol.">
        <title>Genome-scale phylogeny and comparative genomics of the fungal order Sordariales.</title>
        <authorList>
            <person name="Hensen N."/>
            <person name="Bonometti L."/>
            <person name="Westerberg I."/>
            <person name="Brannstrom I.O."/>
            <person name="Guillou S."/>
            <person name="Cros-Aarteil S."/>
            <person name="Calhoun S."/>
            <person name="Haridas S."/>
            <person name="Kuo A."/>
            <person name="Mondo S."/>
            <person name="Pangilinan J."/>
            <person name="Riley R."/>
            <person name="LaButti K."/>
            <person name="Andreopoulos B."/>
            <person name="Lipzen A."/>
            <person name="Chen C."/>
            <person name="Yan M."/>
            <person name="Daum C."/>
            <person name="Ng V."/>
            <person name="Clum A."/>
            <person name="Steindorff A."/>
            <person name="Ohm R.A."/>
            <person name="Martin F."/>
            <person name="Silar P."/>
            <person name="Natvig D.O."/>
            <person name="Lalanne C."/>
            <person name="Gautier V."/>
            <person name="Ament-Velasquez S.L."/>
            <person name="Kruys A."/>
            <person name="Hutchinson M.I."/>
            <person name="Powell A.J."/>
            <person name="Barry K."/>
            <person name="Miller A.N."/>
            <person name="Grigoriev I.V."/>
            <person name="Debuchy R."/>
            <person name="Gladieux P."/>
            <person name="Hiltunen Thoren M."/>
            <person name="Johannesson H."/>
        </authorList>
    </citation>
    <scope>NUCLEOTIDE SEQUENCE</scope>
    <source>
        <strain evidence="6">CBS 757.83</strain>
    </source>
</reference>
<evidence type="ECO:0000256" key="3">
    <source>
        <dbReference type="ARBA" id="ARBA00023136"/>
    </source>
</evidence>
<name>A0AAN6PSV0_9PEZI</name>
<dbReference type="InterPro" id="IPR007274">
    <property type="entry name" value="Cop_transporter"/>
</dbReference>
<comment type="similarity">
    <text evidence="4">Belongs to the copper transporter (Ctr) (TC 1.A.56) family. SLC31A subfamily.</text>
</comment>
<evidence type="ECO:0000256" key="2">
    <source>
        <dbReference type="ARBA" id="ARBA00022989"/>
    </source>
</evidence>
<dbReference type="AlphaFoldDB" id="A0AAN6PSV0"/>
<dbReference type="GO" id="GO:0005375">
    <property type="term" value="F:copper ion transmembrane transporter activity"/>
    <property type="evidence" value="ECO:0007669"/>
    <property type="project" value="UniProtKB-UniRule"/>
</dbReference>
<comment type="caution">
    <text evidence="6">The sequence shown here is derived from an EMBL/GenBank/DDBJ whole genome shotgun (WGS) entry which is preliminary data.</text>
</comment>
<keyword evidence="4" id="KW-0406">Ion transport</keyword>
<dbReference type="PANTHER" id="PTHR12483">
    <property type="entry name" value="SOLUTE CARRIER FAMILY 31 COPPER TRANSPORTERS"/>
    <property type="match status" value="1"/>
</dbReference>